<comment type="similarity">
    <text evidence="1">Belongs to the ABC transporter superfamily.</text>
</comment>
<dbReference type="PROSITE" id="PS50893">
    <property type="entry name" value="ABC_TRANSPORTER_2"/>
    <property type="match status" value="1"/>
</dbReference>
<dbReference type="InterPro" id="IPR050166">
    <property type="entry name" value="ABC_transporter_ATP-bind"/>
</dbReference>
<proteinExistence type="inferred from homology"/>
<dbReference type="SUPFAM" id="SSF52540">
    <property type="entry name" value="P-loop containing nucleoside triphosphate hydrolases"/>
    <property type="match status" value="1"/>
</dbReference>
<evidence type="ECO:0000256" key="1">
    <source>
        <dbReference type="ARBA" id="ARBA00005417"/>
    </source>
</evidence>
<dbReference type="PANTHER" id="PTHR42788:SF13">
    <property type="entry name" value="ALIPHATIC SULFONATES IMPORT ATP-BINDING PROTEIN SSUB"/>
    <property type="match status" value="1"/>
</dbReference>
<comment type="caution">
    <text evidence="7">The sequence shown here is derived from an EMBL/GenBank/DDBJ whole genome shotgun (WGS) entry which is preliminary data.</text>
</comment>
<keyword evidence="8" id="KW-1185">Reference proteome</keyword>
<dbReference type="SMART" id="SM00382">
    <property type="entry name" value="AAA"/>
    <property type="match status" value="1"/>
</dbReference>
<accession>A0ABX9MU62</accession>
<feature type="domain" description="ABC transporter" evidence="6">
    <location>
        <begin position="6"/>
        <end position="237"/>
    </location>
</feature>
<dbReference type="RefSeq" id="WP_119442459.1">
    <property type="nucleotide sequence ID" value="NZ_CP170494.1"/>
</dbReference>
<dbReference type="Proteomes" id="UP000266483">
    <property type="component" value="Unassembled WGS sequence"/>
</dbReference>
<dbReference type="InterPro" id="IPR003439">
    <property type="entry name" value="ABC_transporter-like_ATP-bd"/>
</dbReference>
<dbReference type="InterPro" id="IPR027417">
    <property type="entry name" value="P-loop_NTPase"/>
</dbReference>
<evidence type="ECO:0000313" key="7">
    <source>
        <dbReference type="EMBL" id="RII82495.1"/>
    </source>
</evidence>
<protein>
    <submittedName>
        <fullName evidence="7">ABC transporter ATP-binding protein</fullName>
    </submittedName>
</protein>
<evidence type="ECO:0000256" key="4">
    <source>
        <dbReference type="ARBA" id="ARBA00022741"/>
    </source>
</evidence>
<keyword evidence="2" id="KW-0813">Transport</keyword>
<evidence type="ECO:0000256" key="2">
    <source>
        <dbReference type="ARBA" id="ARBA00022448"/>
    </source>
</evidence>
<sequence length="261" mass="29078">MSLSAVSARKVQKQYSGERGVLALDGISIEIPSGQFVSILGPSGCGKSTFLRCVAGLEDITAGDLDVNGKPVVGRPPDGIGMVFQRDALLEWRTIRKNLLLPIEFAKKRVSEYQDKVDHLLELTGLQDFGSSYPRELSGGMRQRAAICRALVDDPTLLLMDEPFGALDAFTRDQMNFELQRIWMETQNTILFVTHGISEAVFLGDIVMVLSPRPGRLMEVIEVDLPRPRPLSVRETPEFGKYVSHIRELFDKMDLNGDKRA</sequence>
<name>A0ABX9MU62_9BURK</name>
<dbReference type="PANTHER" id="PTHR42788">
    <property type="entry name" value="TAURINE IMPORT ATP-BINDING PROTEIN-RELATED"/>
    <property type="match status" value="1"/>
</dbReference>
<evidence type="ECO:0000259" key="6">
    <source>
        <dbReference type="PROSITE" id="PS50893"/>
    </source>
</evidence>
<keyword evidence="5 7" id="KW-0067">ATP-binding</keyword>
<evidence type="ECO:0000256" key="3">
    <source>
        <dbReference type="ARBA" id="ARBA00022475"/>
    </source>
</evidence>
<dbReference type="Pfam" id="PF00005">
    <property type="entry name" value="ABC_tran"/>
    <property type="match status" value="1"/>
</dbReference>
<dbReference type="EMBL" id="NQOU01000004">
    <property type="protein sequence ID" value="RII82495.1"/>
    <property type="molecule type" value="Genomic_DNA"/>
</dbReference>
<evidence type="ECO:0000313" key="8">
    <source>
        <dbReference type="Proteomes" id="UP000266483"/>
    </source>
</evidence>
<dbReference type="CDD" id="cd03293">
    <property type="entry name" value="ABC_NrtD_SsuB_transporters"/>
    <property type="match status" value="1"/>
</dbReference>
<dbReference type="PROSITE" id="PS00211">
    <property type="entry name" value="ABC_TRANSPORTER_1"/>
    <property type="match status" value="1"/>
</dbReference>
<evidence type="ECO:0000256" key="5">
    <source>
        <dbReference type="ARBA" id="ARBA00022840"/>
    </source>
</evidence>
<dbReference type="GO" id="GO:0005524">
    <property type="term" value="F:ATP binding"/>
    <property type="evidence" value="ECO:0007669"/>
    <property type="project" value="UniProtKB-KW"/>
</dbReference>
<organism evidence="7 8">
    <name type="scientific">Neopusillimonas maritima</name>
    <dbReference type="NCBI Taxonomy" id="2026239"/>
    <lineage>
        <taxon>Bacteria</taxon>
        <taxon>Pseudomonadati</taxon>
        <taxon>Pseudomonadota</taxon>
        <taxon>Betaproteobacteria</taxon>
        <taxon>Burkholderiales</taxon>
        <taxon>Alcaligenaceae</taxon>
        <taxon>Neopusillimonas</taxon>
    </lineage>
</organism>
<dbReference type="InterPro" id="IPR003593">
    <property type="entry name" value="AAA+_ATPase"/>
</dbReference>
<keyword evidence="4" id="KW-0547">Nucleotide-binding</keyword>
<dbReference type="Gene3D" id="3.40.50.300">
    <property type="entry name" value="P-loop containing nucleotide triphosphate hydrolases"/>
    <property type="match status" value="1"/>
</dbReference>
<keyword evidence="3" id="KW-0472">Membrane</keyword>
<gene>
    <name evidence="7" type="ORF">CJO09_11400</name>
</gene>
<keyword evidence="3" id="KW-1003">Cell membrane</keyword>
<dbReference type="InterPro" id="IPR017871">
    <property type="entry name" value="ABC_transporter-like_CS"/>
</dbReference>
<reference evidence="7 8" key="1">
    <citation type="submission" date="2017-08" db="EMBL/GenBank/DDBJ databases">
        <title>Pusillimonas indicus sp. nov., a member of the family Alcaligenaceae isolated from surface seawater.</title>
        <authorList>
            <person name="Li J."/>
        </authorList>
    </citation>
    <scope>NUCLEOTIDE SEQUENCE [LARGE SCALE GENOMIC DNA]</scope>
    <source>
        <strain evidence="7 8">17-4A</strain>
    </source>
</reference>